<evidence type="ECO:0000259" key="2">
    <source>
        <dbReference type="SMART" id="SM00014"/>
    </source>
</evidence>
<sequence>MKKNNKGKVVAAIAAAMLFILLAVFYESAPMQAFDRILSDWFKDASFLHPFSFLGNPSTIATICFVVIVLLLIRRSPRDALLIVLAVGVGYAINEWLKEWFGRLRPEMPGQLESYSFPSGHAQMGLLYISSIVLIVIRRIQSSSWRRTILAVGGVLIAGIGLSRIALGRHYATDVLAGWAAGTAYLLLLVILFSFWNRNRIQS</sequence>
<dbReference type="AlphaFoldDB" id="A0A161RGH0"/>
<dbReference type="OrthoDB" id="9789113at2"/>
<dbReference type="InterPro" id="IPR036938">
    <property type="entry name" value="PAP2/HPO_sf"/>
</dbReference>
<comment type="caution">
    <text evidence="3">The sequence shown here is derived from an EMBL/GenBank/DDBJ whole genome shotgun (WGS) entry which is preliminary data.</text>
</comment>
<protein>
    <recommendedName>
        <fullName evidence="2">Phosphatidic acid phosphatase type 2/haloperoxidase domain-containing protein</fullName>
    </recommendedName>
</protein>
<dbReference type="InterPro" id="IPR000326">
    <property type="entry name" value="PAP2/HPO"/>
</dbReference>
<keyword evidence="1" id="KW-1133">Transmembrane helix</keyword>
<evidence type="ECO:0000313" key="3">
    <source>
        <dbReference type="EMBL" id="KZE37048.1"/>
    </source>
</evidence>
<accession>A0A161RGH0</accession>
<feature type="transmembrane region" description="Helical" evidence="1">
    <location>
        <begin position="57"/>
        <end position="73"/>
    </location>
</feature>
<feature type="domain" description="Phosphatidic acid phosphatase type 2/haloperoxidase" evidence="2">
    <location>
        <begin position="80"/>
        <end position="190"/>
    </location>
</feature>
<feature type="transmembrane region" description="Helical" evidence="1">
    <location>
        <begin position="179"/>
        <end position="196"/>
    </location>
</feature>
<feature type="transmembrane region" description="Helical" evidence="1">
    <location>
        <begin position="117"/>
        <end position="137"/>
    </location>
</feature>
<dbReference type="GO" id="GO:0016020">
    <property type="term" value="C:membrane"/>
    <property type="evidence" value="ECO:0007669"/>
    <property type="project" value="UniProtKB-SubCell"/>
</dbReference>
<name>A0A161RGH0_9BACL</name>
<organism evidence="3 4">
    <name type="scientific">Bhargavaea cecembensis</name>
    <dbReference type="NCBI Taxonomy" id="394098"/>
    <lineage>
        <taxon>Bacteria</taxon>
        <taxon>Bacillati</taxon>
        <taxon>Bacillota</taxon>
        <taxon>Bacilli</taxon>
        <taxon>Bacillales</taxon>
        <taxon>Caryophanaceae</taxon>
        <taxon>Bhargavaea</taxon>
    </lineage>
</organism>
<dbReference type="Pfam" id="PF01569">
    <property type="entry name" value="PAP2"/>
    <property type="match status" value="1"/>
</dbReference>
<dbReference type="PANTHER" id="PTHR14969">
    <property type="entry name" value="SPHINGOSINE-1-PHOSPHATE PHOSPHOHYDROLASE"/>
    <property type="match status" value="1"/>
</dbReference>
<feature type="transmembrane region" description="Helical" evidence="1">
    <location>
        <begin position="80"/>
        <end position="97"/>
    </location>
</feature>
<proteinExistence type="predicted"/>
<keyword evidence="1" id="KW-0472">Membrane</keyword>
<feature type="transmembrane region" description="Helical" evidence="1">
    <location>
        <begin position="149"/>
        <end position="167"/>
    </location>
</feature>
<evidence type="ECO:0000313" key="4">
    <source>
        <dbReference type="Proteomes" id="UP000076490"/>
    </source>
</evidence>
<keyword evidence="1" id="KW-0812">Transmembrane</keyword>
<dbReference type="PANTHER" id="PTHR14969:SF13">
    <property type="entry name" value="AT30094P"/>
    <property type="match status" value="1"/>
</dbReference>
<gene>
    <name evidence="3" type="ORF">AV656_10710</name>
</gene>
<dbReference type="Gene3D" id="1.20.144.10">
    <property type="entry name" value="Phosphatidic acid phosphatase type 2/haloperoxidase"/>
    <property type="match status" value="2"/>
</dbReference>
<dbReference type="RefSeq" id="WP_063181933.1">
    <property type="nucleotide sequence ID" value="NZ_LQNT01000011.1"/>
</dbReference>
<reference evidence="3 4" key="1">
    <citation type="submission" date="2016-01" db="EMBL/GenBank/DDBJ databases">
        <title>Whole genome sequencing of Bhargavaea cecembensis T14.</title>
        <authorList>
            <person name="Hong K.W."/>
        </authorList>
    </citation>
    <scope>NUCLEOTIDE SEQUENCE [LARGE SCALE GENOMIC DNA]</scope>
    <source>
        <strain evidence="3 4">T14</strain>
    </source>
</reference>
<dbReference type="SUPFAM" id="SSF48317">
    <property type="entry name" value="Acid phosphatase/Vanadium-dependent haloperoxidase"/>
    <property type="match status" value="1"/>
</dbReference>
<dbReference type="CDD" id="cd03392">
    <property type="entry name" value="PAP2_like_2"/>
    <property type="match status" value="1"/>
</dbReference>
<dbReference type="SMART" id="SM00014">
    <property type="entry name" value="acidPPc"/>
    <property type="match status" value="1"/>
</dbReference>
<dbReference type="Proteomes" id="UP000076490">
    <property type="component" value="Unassembled WGS sequence"/>
</dbReference>
<dbReference type="EMBL" id="LQNT01000011">
    <property type="protein sequence ID" value="KZE37048.1"/>
    <property type="molecule type" value="Genomic_DNA"/>
</dbReference>
<evidence type="ECO:0000256" key="1">
    <source>
        <dbReference type="SAM" id="Phobius"/>
    </source>
</evidence>